<dbReference type="GO" id="GO:0006417">
    <property type="term" value="P:regulation of translation"/>
    <property type="evidence" value="ECO:0007669"/>
    <property type="project" value="UniProtKB-KW"/>
</dbReference>
<evidence type="ECO:0000256" key="4">
    <source>
        <dbReference type="ARBA" id="ARBA00022490"/>
    </source>
</evidence>
<feature type="region of interest" description="Disordered" evidence="17">
    <location>
        <begin position="1126"/>
        <end position="1287"/>
    </location>
</feature>
<dbReference type="InterPro" id="IPR016024">
    <property type="entry name" value="ARM-type_fold"/>
</dbReference>
<evidence type="ECO:0000256" key="8">
    <source>
        <dbReference type="ARBA" id="ARBA00022553"/>
    </source>
</evidence>
<keyword evidence="6" id="KW-1017">Isopeptide bond</keyword>
<keyword evidence="12" id="KW-0648">Protein biosynthesis</keyword>
<keyword evidence="13" id="KW-0007">Acetylation</keyword>
<feature type="region of interest" description="Disordered" evidence="17">
    <location>
        <begin position="167"/>
        <end position="681"/>
    </location>
</feature>
<dbReference type="GO" id="GO:0003743">
    <property type="term" value="F:translation initiation factor activity"/>
    <property type="evidence" value="ECO:0007669"/>
    <property type="project" value="UniProtKB-KW"/>
</dbReference>
<evidence type="ECO:0000259" key="19">
    <source>
        <dbReference type="PROSITE" id="PS51366"/>
    </source>
</evidence>
<dbReference type="PROSITE" id="PS51366">
    <property type="entry name" value="MI"/>
    <property type="match status" value="1"/>
</dbReference>
<evidence type="ECO:0000256" key="9">
    <source>
        <dbReference type="ARBA" id="ARBA00022843"/>
    </source>
</evidence>
<feature type="compositionally biased region" description="Polar residues" evidence="17">
    <location>
        <begin position="289"/>
        <end position="298"/>
    </location>
</feature>
<keyword evidence="10" id="KW-0810">Translation regulation</keyword>
<feature type="compositionally biased region" description="Gly residues" evidence="17">
    <location>
        <begin position="751"/>
        <end position="760"/>
    </location>
</feature>
<feature type="compositionally biased region" description="Polar residues" evidence="17">
    <location>
        <begin position="307"/>
        <end position="322"/>
    </location>
</feature>
<feature type="compositionally biased region" description="Polar residues" evidence="17">
    <location>
        <begin position="654"/>
        <end position="680"/>
    </location>
</feature>
<feature type="domain" description="MI" evidence="19">
    <location>
        <begin position="1287"/>
        <end position="1409"/>
    </location>
</feature>
<feature type="compositionally biased region" description="Gly residues" evidence="17">
    <location>
        <begin position="717"/>
        <end position="737"/>
    </location>
</feature>
<dbReference type="RefSeq" id="XP_004344008.1">
    <property type="nucleotide sequence ID" value="XM_004343958.1"/>
</dbReference>
<evidence type="ECO:0000256" key="13">
    <source>
        <dbReference type="ARBA" id="ARBA00022990"/>
    </source>
</evidence>
<protein>
    <recommendedName>
        <fullName evidence="15">Eukaryotic translation initiation factor 4 gamma 2</fullName>
    </recommendedName>
</protein>
<evidence type="ECO:0000256" key="16">
    <source>
        <dbReference type="ARBA" id="ARBA00046720"/>
    </source>
</evidence>
<keyword evidence="21" id="KW-1185">Reference proteome</keyword>
<evidence type="ECO:0000313" key="21">
    <source>
        <dbReference type="Proteomes" id="UP000011083"/>
    </source>
</evidence>
<dbReference type="GO" id="GO:0010494">
    <property type="term" value="C:cytoplasmic stress granule"/>
    <property type="evidence" value="ECO:0007669"/>
    <property type="project" value="UniProtKB-ARBA"/>
</dbReference>
<dbReference type="GO" id="GO:0003729">
    <property type="term" value="F:mRNA binding"/>
    <property type="evidence" value="ECO:0007669"/>
    <property type="project" value="TreeGrafter"/>
</dbReference>
<keyword evidence="5" id="KW-0678">Repressor</keyword>
<dbReference type="OrthoDB" id="20666at2759"/>
<dbReference type="VEuPathDB" id="AmoebaDB:ACA1_053280"/>
<comment type="subcellular location">
    <subcellularLocation>
        <location evidence="1">Cytoplasm</location>
    </subcellularLocation>
</comment>
<comment type="subunit">
    <text evidence="16">Interacts with the serine/threonine protein kinases MKNK1 and MKNK2. Binds EIF4A and EIF3. Interacts with MIF4GD. Interacts with DAZAP2.</text>
</comment>
<dbReference type="SMART" id="SM00543">
    <property type="entry name" value="MIF4G"/>
    <property type="match status" value="1"/>
</dbReference>
<dbReference type="EMBL" id="KB007909">
    <property type="protein sequence ID" value="ELR20605.1"/>
    <property type="molecule type" value="Genomic_DNA"/>
</dbReference>
<feature type="compositionally biased region" description="Basic and acidic residues" evidence="17">
    <location>
        <begin position="593"/>
        <end position="625"/>
    </location>
</feature>
<feature type="compositionally biased region" description="Low complexity" evidence="17">
    <location>
        <begin position="40"/>
        <end position="82"/>
    </location>
</feature>
<keyword evidence="8" id="KW-0597">Phosphoprotein</keyword>
<accession>L8H653</accession>
<dbReference type="STRING" id="1257118.L8H653"/>
<dbReference type="PANTHER" id="PTHR23253">
    <property type="entry name" value="EUKARYOTIC TRANSLATION INITIATION FACTOR 4 GAMMA"/>
    <property type="match status" value="1"/>
</dbReference>
<gene>
    <name evidence="20" type="ORF">ACA1_053280</name>
</gene>
<comment type="function">
    <text evidence="14">Appears to play a role in the switch from cap-dependent to IRES-mediated translation during mitosis, apoptosis and viral infection. Cleaved by some caspases and viral proteases.</text>
</comment>
<feature type="domain" description="W2" evidence="18">
    <location>
        <begin position="1491"/>
        <end position="1638"/>
    </location>
</feature>
<keyword evidence="11" id="KW-0694">RNA-binding</keyword>
<feature type="compositionally biased region" description="Low complexity" evidence="17">
    <location>
        <begin position="248"/>
        <end position="262"/>
    </location>
</feature>
<feature type="compositionally biased region" description="Gly residues" evidence="17">
    <location>
        <begin position="1136"/>
        <end position="1148"/>
    </location>
</feature>
<organism evidence="20 21">
    <name type="scientific">Acanthamoeba castellanii (strain ATCC 30010 / Neff)</name>
    <dbReference type="NCBI Taxonomy" id="1257118"/>
    <lineage>
        <taxon>Eukaryota</taxon>
        <taxon>Amoebozoa</taxon>
        <taxon>Discosea</taxon>
        <taxon>Longamoebia</taxon>
        <taxon>Centramoebida</taxon>
        <taxon>Acanthamoebidae</taxon>
        <taxon>Acanthamoeba</taxon>
    </lineage>
</organism>
<keyword evidence="7 20" id="KW-0396">Initiation factor</keyword>
<dbReference type="GO" id="GO:0016281">
    <property type="term" value="C:eukaryotic translation initiation factor 4F complex"/>
    <property type="evidence" value="ECO:0007669"/>
    <property type="project" value="TreeGrafter"/>
</dbReference>
<dbReference type="Pfam" id="PF02020">
    <property type="entry name" value="W2"/>
    <property type="match status" value="1"/>
</dbReference>
<evidence type="ECO:0000256" key="2">
    <source>
        <dbReference type="ARBA" id="ARBA00005775"/>
    </source>
</evidence>
<dbReference type="CDD" id="cd11559">
    <property type="entry name" value="W2_eIF4G1_like"/>
    <property type="match status" value="1"/>
</dbReference>
<proteinExistence type="inferred from homology"/>
<evidence type="ECO:0000256" key="14">
    <source>
        <dbReference type="ARBA" id="ARBA00037759"/>
    </source>
</evidence>
<dbReference type="SMART" id="SM00544">
    <property type="entry name" value="MA3"/>
    <property type="match status" value="1"/>
</dbReference>
<dbReference type="InterPro" id="IPR003890">
    <property type="entry name" value="MIF4G-like_typ-3"/>
</dbReference>
<dbReference type="InterPro" id="IPR003307">
    <property type="entry name" value="W2_domain"/>
</dbReference>
<dbReference type="SUPFAM" id="SSF48371">
    <property type="entry name" value="ARM repeat"/>
    <property type="match status" value="3"/>
</dbReference>
<feature type="compositionally biased region" description="Low complexity" evidence="17">
    <location>
        <begin position="1085"/>
        <end position="1098"/>
    </location>
</feature>
<dbReference type="FunFam" id="1.25.40.180:FF:000020">
    <property type="entry name" value="Eukaryotic translation initiation factor subunit"/>
    <property type="match status" value="1"/>
</dbReference>
<evidence type="ECO:0000256" key="15">
    <source>
        <dbReference type="ARBA" id="ARBA00040449"/>
    </source>
</evidence>
<dbReference type="Proteomes" id="UP000011083">
    <property type="component" value="Unassembled WGS sequence"/>
</dbReference>
<keyword evidence="9" id="KW-0832">Ubl conjugation</keyword>
<feature type="compositionally biased region" description="Basic and acidic residues" evidence="17">
    <location>
        <begin position="508"/>
        <end position="527"/>
    </location>
</feature>
<dbReference type="Gene3D" id="1.25.40.180">
    <property type="match status" value="3"/>
</dbReference>
<name>L8H653_ACACF</name>
<feature type="compositionally biased region" description="Basic and acidic residues" evidence="17">
    <location>
        <begin position="406"/>
        <end position="417"/>
    </location>
</feature>
<evidence type="ECO:0000256" key="17">
    <source>
        <dbReference type="SAM" id="MobiDB-lite"/>
    </source>
</evidence>
<evidence type="ECO:0000256" key="7">
    <source>
        <dbReference type="ARBA" id="ARBA00022540"/>
    </source>
</evidence>
<dbReference type="PANTHER" id="PTHR23253:SF9">
    <property type="entry name" value="EUKARYOTIC TRANSLATION INITIATION FACTOR 4 GAMMA 2"/>
    <property type="match status" value="1"/>
</dbReference>
<dbReference type="OMA" id="PRGGPNM"/>
<feature type="compositionally biased region" description="Basic and acidic residues" evidence="17">
    <location>
        <begin position="447"/>
        <end position="501"/>
    </location>
</feature>
<feature type="compositionally biased region" description="Low complexity" evidence="17">
    <location>
        <begin position="1196"/>
        <end position="1205"/>
    </location>
</feature>
<feature type="compositionally biased region" description="Basic and acidic residues" evidence="17">
    <location>
        <begin position="1180"/>
        <end position="1195"/>
    </location>
</feature>
<evidence type="ECO:0000256" key="6">
    <source>
        <dbReference type="ARBA" id="ARBA00022499"/>
    </source>
</evidence>
<feature type="compositionally biased region" description="Pro residues" evidence="17">
    <location>
        <begin position="809"/>
        <end position="822"/>
    </location>
</feature>
<sequence>MQDLLLLAQLAAQLQPKMQTQSYVPKVTPATSNAVPQPAPAGAGAQQLPTPTTTASASAQPTPAQPGGAAAEGNAAAIQAPSPHAPQPRPPVAASGGQGPAPPFVGFTNGAGAPPPAGGRGRGIPPRTQSAPPNLKEQKQAAIFIPARATPNPAAFPGAPYYPGVSPTHPYAPPGQGGVPPPRGAIYQPPTHGRTQVPPGPQGGPPQGGMGGPPPHAGQVGGPQMGPQQPMGPPSGYVPGHRLPPFVPGRGPYMPRGPGMQQMPPPHSMPIQIPQQKRRSSRIAIIDPQTGQEVNTSPPKDDLPGESSGSAGTSPYQHSPPSSGLRPTGGIMGHPYAPGGSSPSRQAPPFKPDMGAADFSDSEQFAPNHPYAPGRSAAIPIIDKPSSSPIVITTPPQMRAAAAADEQAKATAEEPAKDQTAAVTDAAPEEKEEEKEKEGASPLPEAATKEEEKQPEKKTDAEVEAKPAEVQPTKDEAKAEEVKAEPVAQEKDKTEEEKKVAAEAAEQPAKEEPQPAKEAEPTTKEEEAAAPTSEKATEEPSKTVKQKPAAATEDGGKKASADNKKTKSGSRKATSSKKGDEGESKAAVVASSTDKKEDQPQEKKEAEEPAKKDEAEPQAEEKAAETEDDDDWEVKAEKEDLVLQKDISLRPTYAGSNAPGSFRPTINPQADASWNGSGTKRTYDRDFLLKFQTYCRERPEGLPSVEVILGNEDKGKGGGGGGGGRGGKGGRGGGMGSSGEWSRGAQQQFSGRGGRGGPGMPGMPFAPVPGKFGAPPGLAAPIARGPGGRGGGPPGGPIRRGPKKIPGRETPPPGIMPPPEPVAPMTDNPSVWKPSRRRGDDNEEIYGKVRSILNKLTGDKFGPLSQQMVDLLKSKATDVEILREIINIIFDKALAEPGFSTMYAELCRVLEKNCPTFETNKEGKPQTFKRILLNRCQEAFEHKPHDETVDNDPLKKEEADMKQKRRMIGNIVFIGELYKEHMLTDKIMHECVFRRLLGDIKNPVEADLEALCKLMNTIGKVLDVPKAKGYMDAYFKRMKNLTQNPNIPSRIRFLLLDVLDLRANRWTSSVTEKPAKPGAGGRGGAPQQQHKPAPAPAATSGELAVAVLRIARLALADPRTALTEALAVMPKDGKRSGGGGGGGGGGSERGPPVTLSSGEVVLGPNQSRMGPTMGGTGAKGWRDVSKRPQDSRRDATPASRPGSGPAPAPAKGNIFAALSDISEKSPQAESRQAGRPASRDRSRSREGREPQPSPRGGDRAEKAEPLPSPRSRAEKEDESVVGPLDPETEKSIKLLLEEFLDTQDEDEARQCVDDIEATGFQPHLVKAIIVMATEKKEVVREMLLQLITHFTKKSTITAPQFVAGLRLVLEQLDDIKLDAPLAPKVVGQFMGSALLDNYLDASFVVPALEPLVESGSAISVLVGLFNFYIENTSIGETRDFVKEAGWDITSMFKTSSRNATSISEWLQVNNLDTVFPVAWAHGKLQAMLASGDDAEKILKWIDENVSREASRDEEFAQRLTRLFLEFVAARTKSISEHDKVVEEETKLFEQYAPLLKKFLSDSQAQVDCLSVVQRFCFEQNFPEGLLERLFQVLNDAEVVDEEAFREWAADKQDSFGKSQALAQLANWLNVLAEKDEEEAH</sequence>
<evidence type="ECO:0000256" key="10">
    <source>
        <dbReference type="ARBA" id="ARBA00022845"/>
    </source>
</evidence>
<feature type="compositionally biased region" description="Basic and acidic residues" evidence="17">
    <location>
        <begin position="554"/>
        <end position="565"/>
    </location>
</feature>
<dbReference type="SMART" id="SM00515">
    <property type="entry name" value="eIF5C"/>
    <property type="match status" value="1"/>
</dbReference>
<evidence type="ECO:0000256" key="3">
    <source>
        <dbReference type="ARBA" id="ARBA00022481"/>
    </source>
</evidence>
<feature type="region of interest" description="Disordered" evidence="17">
    <location>
        <begin position="1069"/>
        <end position="1098"/>
    </location>
</feature>
<evidence type="ECO:0000256" key="5">
    <source>
        <dbReference type="ARBA" id="ARBA00022491"/>
    </source>
</evidence>
<dbReference type="KEGG" id="acan:ACA1_053280"/>
<dbReference type="GeneID" id="14921472"/>
<evidence type="ECO:0000313" key="20">
    <source>
        <dbReference type="EMBL" id="ELR20605.1"/>
    </source>
</evidence>
<evidence type="ECO:0000256" key="11">
    <source>
        <dbReference type="ARBA" id="ARBA00022884"/>
    </source>
</evidence>
<dbReference type="PROSITE" id="PS51363">
    <property type="entry name" value="W2"/>
    <property type="match status" value="1"/>
</dbReference>
<evidence type="ECO:0000256" key="1">
    <source>
        <dbReference type="ARBA" id="ARBA00004496"/>
    </source>
</evidence>
<feature type="compositionally biased region" description="Basic and acidic residues" evidence="17">
    <location>
        <begin position="633"/>
        <end position="643"/>
    </location>
</feature>
<reference evidence="20 21" key="1">
    <citation type="journal article" date="2013" name="Genome Biol.">
        <title>Genome of Acanthamoeba castellanii highlights extensive lateral gene transfer and early evolution of tyrosine kinase signaling.</title>
        <authorList>
            <person name="Clarke M."/>
            <person name="Lohan A.J."/>
            <person name="Liu B."/>
            <person name="Lagkouvardos I."/>
            <person name="Roy S."/>
            <person name="Zafar N."/>
            <person name="Bertelli C."/>
            <person name="Schilde C."/>
            <person name="Kianianmomeni A."/>
            <person name="Burglin T.R."/>
            <person name="Frech C."/>
            <person name="Turcotte B."/>
            <person name="Kopec K.O."/>
            <person name="Synnott J.M."/>
            <person name="Choo C."/>
            <person name="Paponov I."/>
            <person name="Finkler A."/>
            <person name="Soon Heng Tan C."/>
            <person name="Hutchins A.P."/>
            <person name="Weinmeier T."/>
            <person name="Rattei T."/>
            <person name="Chu J.S."/>
            <person name="Gimenez G."/>
            <person name="Irimia M."/>
            <person name="Rigden D.J."/>
            <person name="Fitzpatrick D.A."/>
            <person name="Lorenzo-Morales J."/>
            <person name="Bateman A."/>
            <person name="Chiu C.H."/>
            <person name="Tang P."/>
            <person name="Hegemann P."/>
            <person name="Fromm H."/>
            <person name="Raoult D."/>
            <person name="Greub G."/>
            <person name="Miranda-Saavedra D."/>
            <person name="Chen N."/>
            <person name="Nash P."/>
            <person name="Ginger M.L."/>
            <person name="Horn M."/>
            <person name="Schaap P."/>
            <person name="Caler L."/>
            <person name="Loftus B."/>
        </authorList>
    </citation>
    <scope>NUCLEOTIDE SEQUENCE [LARGE SCALE GENOMIC DNA]</scope>
    <source>
        <strain evidence="20 21">Neff</strain>
    </source>
</reference>
<comment type="similarity">
    <text evidence="2">Belongs to the eukaryotic initiation factor 4G family.</text>
</comment>
<dbReference type="Pfam" id="PF02854">
    <property type="entry name" value="MIF4G"/>
    <property type="match status" value="1"/>
</dbReference>
<keyword evidence="3" id="KW-0488">Methylation</keyword>
<feature type="compositionally biased region" description="Low complexity" evidence="17">
    <location>
        <begin position="762"/>
        <end position="784"/>
    </location>
</feature>
<feature type="compositionally biased region" description="Low complexity" evidence="17">
    <location>
        <begin position="379"/>
        <end position="405"/>
    </location>
</feature>
<evidence type="ECO:0000256" key="12">
    <source>
        <dbReference type="ARBA" id="ARBA00022917"/>
    </source>
</evidence>
<evidence type="ECO:0000259" key="18">
    <source>
        <dbReference type="PROSITE" id="PS51363"/>
    </source>
</evidence>
<feature type="region of interest" description="Disordered" evidence="17">
    <location>
        <begin position="709"/>
        <end position="843"/>
    </location>
</feature>
<feature type="compositionally biased region" description="Basic and acidic residues" evidence="17">
    <location>
        <begin position="1237"/>
        <end position="1249"/>
    </location>
</feature>
<keyword evidence="4" id="KW-0963">Cytoplasm</keyword>
<feature type="region of interest" description="Disordered" evidence="17">
    <location>
        <begin position="28"/>
        <end position="136"/>
    </location>
</feature>
<feature type="compositionally biased region" description="Low complexity" evidence="17">
    <location>
        <begin position="738"/>
        <end position="750"/>
    </location>
</feature>
<dbReference type="Pfam" id="PF02847">
    <property type="entry name" value="MA3"/>
    <property type="match status" value="1"/>
</dbReference>
<dbReference type="InterPro" id="IPR003891">
    <property type="entry name" value="Initiation_fac_eIF4g_MI"/>
</dbReference>